<keyword evidence="2" id="KW-1185">Reference proteome</keyword>
<gene>
    <name evidence="1" type="ORF">Rhe02_33930</name>
</gene>
<proteinExistence type="predicted"/>
<sequence>MDGEDTAAAESLAELIITDVVPEEQELFGVISDAYRRDPGRFTGDPKERDEMLGFGVEAAAALLTPVVLAAAAEVVKYLAETGFRGLFRRNRAQQPEELSAGQLAHVRQIVLSKCGQAGVDDERSALVADGVLGALSRNG</sequence>
<evidence type="ECO:0000313" key="1">
    <source>
        <dbReference type="EMBL" id="GIH05326.1"/>
    </source>
</evidence>
<dbReference type="AlphaFoldDB" id="A0A8J3Q7L5"/>
<comment type="caution">
    <text evidence="1">The sequence shown here is derived from an EMBL/GenBank/DDBJ whole genome shotgun (WGS) entry which is preliminary data.</text>
</comment>
<name>A0A8J3Q7L5_9ACTN</name>
<dbReference type="RefSeq" id="WP_203909181.1">
    <property type="nucleotide sequence ID" value="NZ_BONY01000018.1"/>
</dbReference>
<organism evidence="1 2">
    <name type="scientific">Rhizocola hellebori</name>
    <dbReference type="NCBI Taxonomy" id="1392758"/>
    <lineage>
        <taxon>Bacteria</taxon>
        <taxon>Bacillati</taxon>
        <taxon>Actinomycetota</taxon>
        <taxon>Actinomycetes</taxon>
        <taxon>Micromonosporales</taxon>
        <taxon>Micromonosporaceae</taxon>
        <taxon>Rhizocola</taxon>
    </lineage>
</organism>
<reference evidence="1" key="1">
    <citation type="submission" date="2021-01" db="EMBL/GenBank/DDBJ databases">
        <title>Whole genome shotgun sequence of Rhizocola hellebori NBRC 109834.</title>
        <authorList>
            <person name="Komaki H."/>
            <person name="Tamura T."/>
        </authorList>
    </citation>
    <scope>NUCLEOTIDE SEQUENCE</scope>
    <source>
        <strain evidence="1">NBRC 109834</strain>
    </source>
</reference>
<accession>A0A8J3Q7L5</accession>
<protein>
    <submittedName>
        <fullName evidence="1">Uncharacterized protein</fullName>
    </submittedName>
</protein>
<dbReference type="EMBL" id="BONY01000018">
    <property type="protein sequence ID" value="GIH05326.1"/>
    <property type="molecule type" value="Genomic_DNA"/>
</dbReference>
<dbReference type="Proteomes" id="UP000612899">
    <property type="component" value="Unassembled WGS sequence"/>
</dbReference>
<evidence type="ECO:0000313" key="2">
    <source>
        <dbReference type="Proteomes" id="UP000612899"/>
    </source>
</evidence>